<comment type="caution">
    <text evidence="4">The sequence shown here is derived from an EMBL/GenBank/DDBJ whole genome shotgun (WGS) entry which is preliminary data.</text>
</comment>
<evidence type="ECO:0000313" key="5">
    <source>
        <dbReference type="Proteomes" id="UP000658202"/>
    </source>
</evidence>
<evidence type="ECO:0000313" key="4">
    <source>
        <dbReference type="EMBL" id="GGG49421.1"/>
    </source>
</evidence>
<accession>A0ABQ1X020</accession>
<proteinExistence type="predicted"/>
<dbReference type="InterPro" id="IPR001647">
    <property type="entry name" value="HTH_TetR"/>
</dbReference>
<feature type="DNA-binding region" description="H-T-H motif" evidence="2">
    <location>
        <begin position="37"/>
        <end position="56"/>
    </location>
</feature>
<dbReference type="PANTHER" id="PTHR30328">
    <property type="entry name" value="TRANSCRIPTIONAL REPRESSOR"/>
    <property type="match status" value="1"/>
</dbReference>
<keyword evidence="1 2" id="KW-0238">DNA-binding</keyword>
<organism evidence="4 5">
    <name type="scientific">Epilithonimonas arachidiradicis</name>
    <dbReference type="NCBI Taxonomy" id="1617282"/>
    <lineage>
        <taxon>Bacteria</taxon>
        <taxon>Pseudomonadati</taxon>
        <taxon>Bacteroidota</taxon>
        <taxon>Flavobacteriia</taxon>
        <taxon>Flavobacteriales</taxon>
        <taxon>Weeksellaceae</taxon>
        <taxon>Chryseobacterium group</taxon>
        <taxon>Epilithonimonas</taxon>
    </lineage>
</organism>
<dbReference type="InterPro" id="IPR009057">
    <property type="entry name" value="Homeodomain-like_sf"/>
</dbReference>
<gene>
    <name evidence="4" type="ORF">GCM10007332_08680</name>
</gene>
<name>A0ABQ1X020_9FLAO</name>
<evidence type="ECO:0000259" key="3">
    <source>
        <dbReference type="PROSITE" id="PS50977"/>
    </source>
</evidence>
<protein>
    <recommendedName>
        <fullName evidence="3">HTH tetR-type domain-containing protein</fullName>
    </recommendedName>
</protein>
<dbReference type="InterPro" id="IPR050109">
    <property type="entry name" value="HTH-type_TetR-like_transc_reg"/>
</dbReference>
<dbReference type="Proteomes" id="UP000658202">
    <property type="component" value="Unassembled WGS sequence"/>
</dbReference>
<dbReference type="SUPFAM" id="SSF46689">
    <property type="entry name" value="Homeodomain-like"/>
    <property type="match status" value="1"/>
</dbReference>
<reference evidence="5" key="1">
    <citation type="journal article" date="2019" name="Int. J. Syst. Evol. Microbiol.">
        <title>The Global Catalogue of Microorganisms (GCM) 10K type strain sequencing project: providing services to taxonomists for standard genome sequencing and annotation.</title>
        <authorList>
            <consortium name="The Broad Institute Genomics Platform"/>
            <consortium name="The Broad Institute Genome Sequencing Center for Infectious Disease"/>
            <person name="Wu L."/>
            <person name="Ma J."/>
        </authorList>
    </citation>
    <scope>NUCLEOTIDE SEQUENCE [LARGE SCALE GENOMIC DNA]</scope>
    <source>
        <strain evidence="5">CCM 8490</strain>
    </source>
</reference>
<keyword evidence="5" id="KW-1185">Reference proteome</keyword>
<dbReference type="PROSITE" id="PS50977">
    <property type="entry name" value="HTH_TETR_2"/>
    <property type="match status" value="1"/>
</dbReference>
<dbReference type="Pfam" id="PF00440">
    <property type="entry name" value="TetR_N"/>
    <property type="match status" value="1"/>
</dbReference>
<evidence type="ECO:0000256" key="2">
    <source>
        <dbReference type="PROSITE-ProRule" id="PRU00335"/>
    </source>
</evidence>
<sequence>MMEETTKTRVKNKEKSKQQFMDAVGTILKTKGYKYLKVNEIAATAGLDKKLIYNYFGGTEQLLDEYIKTQDFWSNVKEEDSAEEITDGGQAFVKQMLSQQFDFVAANKELQKILLWRLSEERTSLRKLTEGQEKNGEILFKSITDPHFNDKSEEFRAVIAILISGAYYLNMYSEINGSIFCGLDLKTEAGRSKIKDALSLLVDKTYENL</sequence>
<dbReference type="Gene3D" id="1.10.357.10">
    <property type="entry name" value="Tetracycline Repressor, domain 2"/>
    <property type="match status" value="1"/>
</dbReference>
<evidence type="ECO:0000256" key="1">
    <source>
        <dbReference type="ARBA" id="ARBA00023125"/>
    </source>
</evidence>
<dbReference type="EMBL" id="BMCW01000001">
    <property type="protein sequence ID" value="GGG49421.1"/>
    <property type="molecule type" value="Genomic_DNA"/>
</dbReference>
<feature type="domain" description="HTH tetR-type" evidence="3">
    <location>
        <begin position="14"/>
        <end position="74"/>
    </location>
</feature>
<dbReference type="PANTHER" id="PTHR30328:SF54">
    <property type="entry name" value="HTH-TYPE TRANSCRIPTIONAL REPRESSOR SCO4008"/>
    <property type="match status" value="1"/>
</dbReference>